<keyword evidence="5" id="KW-1185">Reference proteome</keyword>
<dbReference type="Pfam" id="PF01464">
    <property type="entry name" value="SLT"/>
    <property type="match status" value="1"/>
</dbReference>
<dbReference type="AlphaFoldDB" id="A0A3L7J2Z8"/>
<reference evidence="4 5" key="1">
    <citation type="submission" date="2018-10" db="EMBL/GenBank/DDBJ databases">
        <title>Notoacmeibacter sp. M2BS9Y-3-1, whole genome shotgun sequence.</title>
        <authorList>
            <person name="Tuo L."/>
        </authorList>
    </citation>
    <scope>NUCLEOTIDE SEQUENCE [LARGE SCALE GENOMIC DNA]</scope>
    <source>
        <strain evidence="4 5">M2BS9Y-3-1</strain>
    </source>
</reference>
<comment type="similarity">
    <text evidence="1">Belongs to the transglycosylase Slt family.</text>
</comment>
<dbReference type="InterPro" id="IPR023346">
    <property type="entry name" value="Lysozyme-like_dom_sf"/>
</dbReference>
<dbReference type="InterPro" id="IPR008258">
    <property type="entry name" value="Transglycosylase_SLT_dom_1"/>
</dbReference>
<dbReference type="Proteomes" id="UP000281094">
    <property type="component" value="Unassembled WGS sequence"/>
</dbReference>
<dbReference type="CDD" id="cd00254">
    <property type="entry name" value="LT-like"/>
    <property type="match status" value="1"/>
</dbReference>
<protein>
    <submittedName>
        <fullName evidence="4">Lytic transglycosylase domain-containing protein</fullName>
    </submittedName>
</protein>
<evidence type="ECO:0000313" key="4">
    <source>
        <dbReference type="EMBL" id="RLQ85003.1"/>
    </source>
</evidence>
<evidence type="ECO:0000256" key="2">
    <source>
        <dbReference type="ARBA" id="ARBA00009387"/>
    </source>
</evidence>
<dbReference type="PANTHER" id="PTHR37423">
    <property type="entry name" value="SOLUBLE LYTIC MUREIN TRANSGLYCOSYLASE-RELATED"/>
    <property type="match status" value="1"/>
</dbReference>
<dbReference type="EMBL" id="RCWN01000003">
    <property type="protein sequence ID" value="RLQ85003.1"/>
    <property type="molecule type" value="Genomic_DNA"/>
</dbReference>
<dbReference type="Gene3D" id="1.10.530.10">
    <property type="match status" value="1"/>
</dbReference>
<comment type="caution">
    <text evidence="4">The sequence shown here is derived from an EMBL/GenBank/DDBJ whole genome shotgun (WGS) entry which is preliminary data.</text>
</comment>
<accession>A0A3L7J2Z8</accession>
<organism evidence="4 5">
    <name type="scientific">Notoacmeibacter ruber</name>
    <dbReference type="NCBI Taxonomy" id="2670375"/>
    <lineage>
        <taxon>Bacteria</taxon>
        <taxon>Pseudomonadati</taxon>
        <taxon>Pseudomonadota</taxon>
        <taxon>Alphaproteobacteria</taxon>
        <taxon>Hyphomicrobiales</taxon>
        <taxon>Notoacmeibacteraceae</taxon>
        <taxon>Notoacmeibacter</taxon>
    </lineage>
</organism>
<evidence type="ECO:0000259" key="3">
    <source>
        <dbReference type="Pfam" id="PF01464"/>
    </source>
</evidence>
<evidence type="ECO:0000256" key="1">
    <source>
        <dbReference type="ARBA" id="ARBA00007734"/>
    </source>
</evidence>
<gene>
    <name evidence="4" type="ORF">D8780_15310</name>
</gene>
<proteinExistence type="inferred from homology"/>
<dbReference type="PANTHER" id="PTHR37423:SF2">
    <property type="entry name" value="MEMBRANE-BOUND LYTIC MUREIN TRANSGLYCOSYLASE C"/>
    <property type="match status" value="1"/>
</dbReference>
<sequence>MGEAGRLERQAPQSEFSRIYGADAKQGDRSLFLFDRNAAKEKEPAAVLQAIKAASSAPEAHPTILAEIDATALRYGAHPALREAGITVRDWLRLFKANIEIESAYNPTARSHVGAIGLGQLMPDTATRLGVDPHDWRQNLDGSARYLLLMLSRFRNPQLALAAYNAGPGAVSDHKGIPPYPETQNHVVKVMAVVARLQGETS</sequence>
<evidence type="ECO:0000313" key="5">
    <source>
        <dbReference type="Proteomes" id="UP000281094"/>
    </source>
</evidence>
<feature type="domain" description="Transglycosylase SLT" evidence="3">
    <location>
        <begin position="89"/>
        <end position="178"/>
    </location>
</feature>
<comment type="similarity">
    <text evidence="2">Belongs to the virb1 family.</text>
</comment>
<name>A0A3L7J2Z8_9HYPH</name>
<dbReference type="SUPFAM" id="SSF53955">
    <property type="entry name" value="Lysozyme-like"/>
    <property type="match status" value="1"/>
</dbReference>